<dbReference type="AlphaFoldDB" id="A0A2M4DCL5"/>
<evidence type="ECO:0000313" key="1">
    <source>
        <dbReference type="EMBL" id="MBW74828.1"/>
    </source>
</evidence>
<proteinExistence type="predicted"/>
<accession>A0A2M4DCL5</accession>
<protein>
    <submittedName>
        <fullName evidence="1">Putative secreted protein</fullName>
    </submittedName>
</protein>
<dbReference type="EMBL" id="GGFL01010650">
    <property type="protein sequence ID" value="MBW74828.1"/>
    <property type="molecule type" value="Transcribed_RNA"/>
</dbReference>
<organism evidence="1">
    <name type="scientific">Anopheles darlingi</name>
    <name type="common">Mosquito</name>
    <dbReference type="NCBI Taxonomy" id="43151"/>
    <lineage>
        <taxon>Eukaryota</taxon>
        <taxon>Metazoa</taxon>
        <taxon>Ecdysozoa</taxon>
        <taxon>Arthropoda</taxon>
        <taxon>Hexapoda</taxon>
        <taxon>Insecta</taxon>
        <taxon>Pterygota</taxon>
        <taxon>Neoptera</taxon>
        <taxon>Endopterygota</taxon>
        <taxon>Diptera</taxon>
        <taxon>Nematocera</taxon>
        <taxon>Culicoidea</taxon>
        <taxon>Culicidae</taxon>
        <taxon>Anophelinae</taxon>
        <taxon>Anopheles</taxon>
    </lineage>
</organism>
<sequence>MFDFQFTELFLHFTQFLLVALQAAGGLGESCIELACLFLFRGKFGTQTYQLLLKELGISRFRCKRYIRFFQFFL</sequence>
<name>A0A2M4DCL5_ANODA</name>
<reference evidence="1" key="1">
    <citation type="submission" date="2018-01" db="EMBL/GenBank/DDBJ databases">
        <title>An insight into the sialome of Amazonian anophelines.</title>
        <authorList>
            <person name="Ribeiro J.M."/>
            <person name="Scarpassa V."/>
            <person name="Calvo E."/>
        </authorList>
    </citation>
    <scope>NUCLEOTIDE SEQUENCE</scope>
</reference>